<proteinExistence type="predicted"/>
<accession>A0A6J6SDV5</accession>
<evidence type="ECO:0000259" key="1">
    <source>
        <dbReference type="Pfam" id="PF14530"/>
    </source>
</evidence>
<dbReference type="AlphaFoldDB" id="A0A6J6SDV5"/>
<feature type="domain" description="DUF4439" evidence="1">
    <location>
        <begin position="5"/>
        <end position="127"/>
    </location>
</feature>
<dbReference type="EMBL" id="CAEZYW010000026">
    <property type="protein sequence ID" value="CAB4732529.1"/>
    <property type="molecule type" value="Genomic_DNA"/>
</dbReference>
<dbReference type="InterPro" id="IPR012347">
    <property type="entry name" value="Ferritin-like"/>
</dbReference>
<dbReference type="SUPFAM" id="SSF47240">
    <property type="entry name" value="Ferritin-like"/>
    <property type="match status" value="1"/>
</dbReference>
<protein>
    <submittedName>
        <fullName evidence="2">Unannotated protein</fullName>
    </submittedName>
</protein>
<dbReference type="Pfam" id="PF14530">
    <property type="entry name" value="DUF4439"/>
    <property type="match status" value="1"/>
</dbReference>
<dbReference type="Gene3D" id="1.20.1260.10">
    <property type="match status" value="1"/>
</dbReference>
<gene>
    <name evidence="2" type="ORF">UFOPK2786_00274</name>
</gene>
<dbReference type="InterPro" id="IPR029447">
    <property type="entry name" value="DUF4439"/>
</dbReference>
<evidence type="ECO:0000313" key="2">
    <source>
        <dbReference type="EMBL" id="CAB4732529.1"/>
    </source>
</evidence>
<name>A0A6J6SDV5_9ZZZZ</name>
<reference evidence="2" key="1">
    <citation type="submission" date="2020-05" db="EMBL/GenBank/DDBJ databases">
        <authorList>
            <person name="Chiriac C."/>
            <person name="Salcher M."/>
            <person name="Ghai R."/>
            <person name="Kavagutti S V."/>
        </authorList>
    </citation>
    <scope>NUCLEOTIDE SEQUENCE</scope>
</reference>
<organism evidence="2">
    <name type="scientific">freshwater metagenome</name>
    <dbReference type="NCBI Taxonomy" id="449393"/>
    <lineage>
        <taxon>unclassified sequences</taxon>
        <taxon>metagenomes</taxon>
        <taxon>ecological metagenomes</taxon>
    </lineage>
</organism>
<dbReference type="InterPro" id="IPR009078">
    <property type="entry name" value="Ferritin-like_SF"/>
</dbReference>
<sequence length="129" mass="13492">MTTSAIEAAISGEDACIYAYGVIGSQVRGAAKPRARKALADHRAWRDRLQAQSPGIVAASIAYDFPFPVEDPASAKQLAVLVENRMVGLYADLAASVAGQSREDAVTAAMECATRAIAWGGLPQAFPQG</sequence>